<comment type="subcellular location">
    <subcellularLocation>
        <location evidence="11">Cytoplasm</location>
    </subcellularLocation>
</comment>
<dbReference type="OrthoDB" id="9790080at2"/>
<keyword evidence="2 11" id="KW-0489">Methyltransferase</keyword>
<evidence type="ECO:0000256" key="9">
    <source>
        <dbReference type="ARBA" id="ARBA00042745"/>
    </source>
</evidence>
<evidence type="ECO:0000259" key="13">
    <source>
        <dbReference type="Pfam" id="PF01728"/>
    </source>
</evidence>
<keyword evidence="1 11" id="KW-0698">rRNA processing</keyword>
<name>A0A4D6XZI1_9GAMM</name>
<dbReference type="GO" id="GO:0005737">
    <property type="term" value="C:cytoplasm"/>
    <property type="evidence" value="ECO:0007669"/>
    <property type="project" value="UniProtKB-SubCell"/>
</dbReference>
<evidence type="ECO:0000256" key="8">
    <source>
        <dbReference type="ARBA" id="ARBA00041995"/>
    </source>
</evidence>
<evidence type="ECO:0000256" key="10">
    <source>
        <dbReference type="ARBA" id="ARBA00048970"/>
    </source>
</evidence>
<dbReference type="SUPFAM" id="SSF53335">
    <property type="entry name" value="S-adenosyl-L-methionine-dependent methyltransferases"/>
    <property type="match status" value="1"/>
</dbReference>
<dbReference type="InterPro" id="IPR029063">
    <property type="entry name" value="SAM-dependent_MTases_sf"/>
</dbReference>
<reference evidence="14 15" key="1">
    <citation type="submission" date="2018-10" db="EMBL/GenBank/DDBJ databases">
        <title>Comparative functional genomics of the obligate endosymbiont Buchnera aphidicola.</title>
        <authorList>
            <person name="Chong R.A."/>
        </authorList>
    </citation>
    <scope>NUCLEOTIDE SEQUENCE [LARGE SCALE GENOMIC DNA]</scope>
    <source>
        <strain evidence="14 15">Aoe</strain>
    </source>
</reference>
<dbReference type="Proteomes" id="UP000298677">
    <property type="component" value="Chromosome"/>
</dbReference>
<dbReference type="Gene3D" id="3.40.50.150">
    <property type="entry name" value="Vaccinia Virus protein VP39"/>
    <property type="match status" value="1"/>
</dbReference>
<dbReference type="GO" id="GO:0008650">
    <property type="term" value="F:rRNA (uridine-2'-O-)-methyltransferase activity"/>
    <property type="evidence" value="ECO:0007669"/>
    <property type="project" value="UniProtKB-UniRule"/>
</dbReference>
<evidence type="ECO:0000256" key="7">
    <source>
        <dbReference type="ARBA" id="ARBA00041129"/>
    </source>
</evidence>
<accession>A0A4D6XZI1</accession>
<gene>
    <name evidence="11" type="primary">rlmE</name>
    <name evidence="11" type="synonym">ftsJ</name>
    <name evidence="11" type="synonym">rrmJ</name>
    <name evidence="14" type="ORF">D9V65_01535</name>
</gene>
<evidence type="ECO:0000313" key="14">
    <source>
        <dbReference type="EMBL" id="QCI19420.1"/>
    </source>
</evidence>
<evidence type="ECO:0000256" key="11">
    <source>
        <dbReference type="HAMAP-Rule" id="MF_01547"/>
    </source>
</evidence>
<dbReference type="PANTHER" id="PTHR10920">
    <property type="entry name" value="RIBOSOMAL RNA METHYLTRANSFERASE"/>
    <property type="match status" value="1"/>
</dbReference>
<feature type="binding site" evidence="11">
    <location>
        <position position="83"/>
    </location>
    <ligand>
        <name>S-adenosyl-L-methionine</name>
        <dbReference type="ChEBI" id="CHEBI:59789"/>
    </ligand>
</feature>
<feature type="domain" description="Ribosomal RNA methyltransferase FtsJ" evidence="13">
    <location>
        <begin position="32"/>
        <end position="206"/>
    </location>
</feature>
<proteinExistence type="inferred from homology"/>
<dbReference type="InterPro" id="IPR002877">
    <property type="entry name" value="RNA_MeTrfase_FtsJ_dom"/>
</dbReference>
<evidence type="ECO:0000256" key="1">
    <source>
        <dbReference type="ARBA" id="ARBA00022552"/>
    </source>
</evidence>
<evidence type="ECO:0000256" key="6">
    <source>
        <dbReference type="ARBA" id="ARBA00038861"/>
    </source>
</evidence>
<dbReference type="Pfam" id="PF01728">
    <property type="entry name" value="FtsJ"/>
    <property type="match status" value="1"/>
</dbReference>
<feature type="binding site" evidence="11">
    <location>
        <position position="125"/>
    </location>
    <ligand>
        <name>S-adenosyl-L-methionine</name>
        <dbReference type="ChEBI" id="CHEBI:59789"/>
    </ligand>
</feature>
<keyword evidence="15" id="KW-1185">Reference proteome</keyword>
<keyword evidence="4 11" id="KW-0949">S-adenosyl-L-methionine</keyword>
<evidence type="ECO:0000313" key="15">
    <source>
        <dbReference type="Proteomes" id="UP000298677"/>
    </source>
</evidence>
<evidence type="ECO:0000256" key="3">
    <source>
        <dbReference type="ARBA" id="ARBA00022679"/>
    </source>
</evidence>
<feature type="binding site" evidence="11">
    <location>
        <position position="65"/>
    </location>
    <ligand>
        <name>S-adenosyl-L-methionine</name>
        <dbReference type="ChEBI" id="CHEBI:59789"/>
    </ligand>
</feature>
<feature type="active site" description="Proton acceptor" evidence="11 12">
    <location>
        <position position="165"/>
    </location>
</feature>
<protein>
    <recommendedName>
        <fullName evidence="7 11">Ribosomal RNA large subunit methyltransferase E</fullName>
        <ecNumber evidence="6 11">2.1.1.166</ecNumber>
    </recommendedName>
    <alternativeName>
        <fullName evidence="9 11">23S rRNA Um2552 methyltransferase</fullName>
    </alternativeName>
    <alternativeName>
        <fullName evidence="8 11">rRNA (uridine-2'-O-)-methyltransferase</fullName>
    </alternativeName>
</protein>
<dbReference type="InterPro" id="IPR050082">
    <property type="entry name" value="RNA_methyltr_RlmE"/>
</dbReference>
<keyword evidence="3 11" id="KW-0808">Transferase</keyword>
<dbReference type="PANTHER" id="PTHR10920:SF18">
    <property type="entry name" value="RRNA METHYLTRANSFERASE 2, MITOCHONDRIAL"/>
    <property type="match status" value="1"/>
</dbReference>
<dbReference type="InterPro" id="IPR015507">
    <property type="entry name" value="rRNA-MeTfrase_E"/>
</dbReference>
<evidence type="ECO:0000256" key="12">
    <source>
        <dbReference type="PIRSR" id="PIRSR005461-1"/>
    </source>
</evidence>
<dbReference type="EC" id="2.1.1.166" evidence="6 11"/>
<evidence type="ECO:0000256" key="2">
    <source>
        <dbReference type="ARBA" id="ARBA00022603"/>
    </source>
</evidence>
<sequence length="212" mass="24470">MLIKKFSFKTNSWIKNHINDYYVKESYKKNIRSRAWFKLKEIDTKESLFKLKNKVIDLGSAPGSWAQYATSKIGNQGLVYAYDIKPMKPIKNVIFNQGDIVNNSSLLNSLLDFFKTISINVVMSDMAPNVTGIHLVDNVRSINLCNIALLIAKKVLKKNGFFLVKTFQGTELNQYIDKMRKIFVLVKIYKPQSSRSISREIYILASRLKKIF</sequence>
<comment type="catalytic activity">
    <reaction evidence="10 11">
        <text>uridine(2552) in 23S rRNA + S-adenosyl-L-methionine = 2'-O-methyluridine(2552) in 23S rRNA + S-adenosyl-L-homocysteine + H(+)</text>
        <dbReference type="Rhea" id="RHEA:42720"/>
        <dbReference type="Rhea" id="RHEA-COMP:10202"/>
        <dbReference type="Rhea" id="RHEA-COMP:10203"/>
        <dbReference type="ChEBI" id="CHEBI:15378"/>
        <dbReference type="ChEBI" id="CHEBI:57856"/>
        <dbReference type="ChEBI" id="CHEBI:59789"/>
        <dbReference type="ChEBI" id="CHEBI:65315"/>
        <dbReference type="ChEBI" id="CHEBI:74478"/>
        <dbReference type="EC" id="2.1.1.166"/>
    </reaction>
</comment>
<keyword evidence="11" id="KW-0963">Cytoplasm</keyword>
<feature type="binding site" evidence="11">
    <location>
        <position position="99"/>
    </location>
    <ligand>
        <name>S-adenosyl-L-methionine</name>
        <dbReference type="ChEBI" id="CHEBI:59789"/>
    </ligand>
</feature>
<dbReference type="EMBL" id="CP033012">
    <property type="protein sequence ID" value="QCI19420.1"/>
    <property type="molecule type" value="Genomic_DNA"/>
</dbReference>
<comment type="function">
    <text evidence="5 11">Specifically methylates the uridine in position 2552 of 23S rRNA at the 2'-O position of the ribose in the fully assembled 50S ribosomal subunit.</text>
</comment>
<dbReference type="AlphaFoldDB" id="A0A4D6XZI1"/>
<feature type="binding site" evidence="11">
    <location>
        <position position="63"/>
    </location>
    <ligand>
        <name>S-adenosyl-L-methionine</name>
        <dbReference type="ChEBI" id="CHEBI:59789"/>
    </ligand>
</feature>
<dbReference type="HAMAP" id="MF_01547">
    <property type="entry name" value="RNA_methyltr_E"/>
    <property type="match status" value="1"/>
</dbReference>
<comment type="similarity">
    <text evidence="11">Belongs to the class I-like SAM-binding methyltransferase superfamily. RNA methyltransferase RlmE family.</text>
</comment>
<evidence type="ECO:0000256" key="5">
    <source>
        <dbReference type="ARBA" id="ARBA00037569"/>
    </source>
</evidence>
<dbReference type="PIRSF" id="PIRSF005461">
    <property type="entry name" value="23S_rRNA_mtase"/>
    <property type="match status" value="1"/>
</dbReference>
<organism evidence="14 15">
    <name type="scientific">Buchnera aphidicola</name>
    <name type="common">Anoecia oenotherae</name>
    <dbReference type="NCBI Taxonomy" id="1241833"/>
    <lineage>
        <taxon>Bacteria</taxon>
        <taxon>Pseudomonadati</taxon>
        <taxon>Pseudomonadota</taxon>
        <taxon>Gammaproteobacteria</taxon>
        <taxon>Enterobacterales</taxon>
        <taxon>Erwiniaceae</taxon>
        <taxon>Buchnera</taxon>
    </lineage>
</organism>
<evidence type="ECO:0000256" key="4">
    <source>
        <dbReference type="ARBA" id="ARBA00022691"/>
    </source>
</evidence>